<dbReference type="EMBL" id="HBKQ01052920">
    <property type="protein sequence ID" value="CAE2278821.1"/>
    <property type="molecule type" value="Transcribed_RNA"/>
</dbReference>
<feature type="compositionally biased region" description="Low complexity" evidence="2">
    <location>
        <begin position="125"/>
        <end position="137"/>
    </location>
</feature>
<keyword evidence="1" id="KW-0175">Coiled coil</keyword>
<protein>
    <submittedName>
        <fullName evidence="3">Uncharacterized protein</fullName>
    </submittedName>
</protein>
<feature type="compositionally biased region" description="Basic and acidic residues" evidence="2">
    <location>
        <begin position="560"/>
        <end position="571"/>
    </location>
</feature>
<sequence length="757" mass="83468">MSSAAISAAAAAARGGGTSDRLPPSSSPTTTLFCCPLSSPDDATYLSPLMRVVRSQLEVFEASPDDTRVRSYKKLFPASRAIRPRQIGLRCVHCARWKDGRRNGAVATACDGRGREKEEEEDEPATTTAAAAAAADPSRGKSAERTHGVRGKSYFPRTLRLVYQSVRNFQRFHMEGCPHMPRDVKEEFMKLKENKTARSKMDGGGLDRECVGARGQGNVYWEMRLKAMGLEDSEHLEDGIRYVGPRDTGMDDEDDDESRTRKEEGDDDGGATSILTLGKEVCIDLTRSAPAVIADGASPDVQVLPTEPPPKKMRCLAAAGSLPACVTSSGCLDAAASPPGRSIDGASSANAALTSENSQQKSTASSSALQQQRRGQSHFDAPALQALLERQQCNQLLRARQQQVQEHHLELQGQRQEQLLRLHEQQQQGQSMQHLARLHKLQQRNQEERMTMPQEQQEQREILLRLEQLRAEQQKQQQGQEQPEADRLRMMQQRCQDHLRILQQRCQVQSELQQKPPPREQTALSHTCSSTASGSASAPADGSEETSRRPPFQSPTQGQSHHDASLDDGGGRKNTASGLVAAAPQAEAPLPDSAPSANETMDDAAAVWGFRDQEQKPSGVTSTSTLTTAPSSASSSMRATSAAEADEESVLRERALLLRLMEARQVEQHVRERERLRERQVLQQGLLLREQLTMQERLVQRRLLEERLAQARRQQALAAAVVADTEAMLRRWDVEEAQAMEAARRRLLETEGGAADE</sequence>
<organism evidence="3">
    <name type="scientific">Odontella aurita</name>
    <dbReference type="NCBI Taxonomy" id="265563"/>
    <lineage>
        <taxon>Eukaryota</taxon>
        <taxon>Sar</taxon>
        <taxon>Stramenopiles</taxon>
        <taxon>Ochrophyta</taxon>
        <taxon>Bacillariophyta</taxon>
        <taxon>Mediophyceae</taxon>
        <taxon>Biddulphiophycidae</taxon>
        <taxon>Eupodiscales</taxon>
        <taxon>Odontellaceae</taxon>
        <taxon>Odontella</taxon>
    </lineage>
</organism>
<evidence type="ECO:0000256" key="1">
    <source>
        <dbReference type="SAM" id="Coils"/>
    </source>
</evidence>
<name>A0A7S4JZ10_9STRA</name>
<feature type="compositionally biased region" description="Low complexity" evidence="2">
    <location>
        <begin position="618"/>
        <end position="643"/>
    </location>
</feature>
<accession>A0A7S4JZ10</accession>
<dbReference type="AlphaFoldDB" id="A0A7S4JZ10"/>
<reference evidence="3" key="1">
    <citation type="submission" date="2021-01" db="EMBL/GenBank/DDBJ databases">
        <authorList>
            <person name="Corre E."/>
            <person name="Pelletier E."/>
            <person name="Niang G."/>
            <person name="Scheremetjew M."/>
            <person name="Finn R."/>
            <person name="Kale V."/>
            <person name="Holt S."/>
            <person name="Cochrane G."/>
            <person name="Meng A."/>
            <person name="Brown T."/>
            <person name="Cohen L."/>
        </authorList>
    </citation>
    <scope>NUCLEOTIDE SEQUENCE</scope>
    <source>
        <strain evidence="3">Isolate 1302-5</strain>
    </source>
</reference>
<feature type="coiled-coil region" evidence="1">
    <location>
        <begin position="438"/>
        <end position="476"/>
    </location>
</feature>
<feature type="region of interest" description="Disordered" evidence="2">
    <location>
        <begin position="509"/>
        <end position="576"/>
    </location>
</feature>
<feature type="region of interest" description="Disordered" evidence="2">
    <location>
        <begin position="614"/>
        <end position="646"/>
    </location>
</feature>
<feature type="region of interest" description="Disordered" evidence="2">
    <location>
        <begin position="241"/>
        <end position="273"/>
    </location>
</feature>
<feature type="compositionally biased region" description="Low complexity" evidence="2">
    <location>
        <begin position="525"/>
        <end position="541"/>
    </location>
</feature>
<evidence type="ECO:0000256" key="2">
    <source>
        <dbReference type="SAM" id="MobiDB-lite"/>
    </source>
</evidence>
<evidence type="ECO:0000313" key="3">
    <source>
        <dbReference type="EMBL" id="CAE2278821.1"/>
    </source>
</evidence>
<feature type="compositionally biased region" description="Polar residues" evidence="2">
    <location>
        <begin position="345"/>
        <end position="374"/>
    </location>
</feature>
<proteinExistence type="predicted"/>
<gene>
    <name evidence="3" type="ORF">OAUR00152_LOCUS36412</name>
</gene>
<feature type="region of interest" description="Disordered" evidence="2">
    <location>
        <begin position="339"/>
        <end position="378"/>
    </location>
</feature>
<feature type="compositionally biased region" description="Basic and acidic residues" evidence="2">
    <location>
        <begin position="138"/>
        <end position="147"/>
    </location>
</feature>
<feature type="region of interest" description="Disordered" evidence="2">
    <location>
        <begin position="109"/>
        <end position="150"/>
    </location>
</feature>